<dbReference type="Pfam" id="PF01471">
    <property type="entry name" value="PG_binding_1"/>
    <property type="match status" value="1"/>
</dbReference>
<dbReference type="Gene3D" id="1.10.101.10">
    <property type="entry name" value="PGBD-like superfamily/PGBD"/>
    <property type="match status" value="1"/>
</dbReference>
<keyword evidence="5" id="KW-1185">Reference proteome</keyword>
<feature type="domain" description="DUF2272" evidence="3">
    <location>
        <begin position="214"/>
        <end position="354"/>
    </location>
</feature>
<feature type="compositionally biased region" description="Acidic residues" evidence="1">
    <location>
        <begin position="108"/>
        <end position="135"/>
    </location>
</feature>
<feature type="compositionally biased region" description="Low complexity" evidence="1">
    <location>
        <begin position="12"/>
        <end position="41"/>
    </location>
</feature>
<evidence type="ECO:0000259" key="2">
    <source>
        <dbReference type="Pfam" id="PF01471"/>
    </source>
</evidence>
<feature type="region of interest" description="Disordered" evidence="1">
    <location>
        <begin position="67"/>
        <end position="135"/>
    </location>
</feature>
<comment type="caution">
    <text evidence="4">The sequence shown here is derived from an EMBL/GenBank/DDBJ whole genome shotgun (WGS) entry which is preliminary data.</text>
</comment>
<organism evidence="4 5">
    <name type="scientific">Streptomyces longisporoflavus</name>
    <dbReference type="NCBI Taxonomy" id="28044"/>
    <lineage>
        <taxon>Bacteria</taxon>
        <taxon>Bacillati</taxon>
        <taxon>Actinomycetota</taxon>
        <taxon>Actinomycetes</taxon>
        <taxon>Kitasatosporales</taxon>
        <taxon>Streptomycetaceae</taxon>
        <taxon>Streptomyces</taxon>
    </lineage>
</organism>
<evidence type="ECO:0000313" key="4">
    <source>
        <dbReference type="EMBL" id="MFH8550559.1"/>
    </source>
</evidence>
<gene>
    <name evidence="4" type="ORF">ACH4F9_36765</name>
</gene>
<evidence type="ECO:0000313" key="5">
    <source>
        <dbReference type="Proteomes" id="UP001610818"/>
    </source>
</evidence>
<feature type="region of interest" description="Disordered" evidence="1">
    <location>
        <begin position="1"/>
        <end position="41"/>
    </location>
</feature>
<dbReference type="RefSeq" id="WP_397717081.1">
    <property type="nucleotide sequence ID" value="NZ_JBIRGN010000008.1"/>
</dbReference>
<dbReference type="Proteomes" id="UP001610818">
    <property type="component" value="Unassembled WGS sequence"/>
</dbReference>
<sequence>MPYETGVPSPFADEGALELPEGAAGPPAPTGGPFQAEGEWYEGEAYAGDAYASESYAAESYAAEPYGAEPHAASSYEADAVEPAEQESGEAADEPVSEAEWQVAQWEAELDDAAEEGEGPDDFAGEGPDDLAGEEPDFYAAEEPDASPAGEHEEPARPAAALGARIAAIAEQECSRWGDGARKETDPQLTAVLQDYYRTGVRRTVAAADLQSVAWQAREPWSAVFVSWVMATAGAATFPRSSAHRGYISAIKRRTAQGDTTSEFWLHRLERARPEPGDILCADRPCGPNKPCNGATYDNIDNGHGWCTHGDIVTAVDLDRRTVRVVGGNVSQSVKARTYRLDAQGFVLPKQGGCGHFALIKVRAPGGGAAAGGAGASGLGSVFRLFGLLPPDALAKAMRLNRSYGERLGWRGRIDAVARLLGDPQLAADEVRFAHAVAQWQGQHGMAKDGIVGPDTWAALRRLLDAGRPAAPATGPTPAPSAPPSAAQPATAPGMPPLGGDRQPSKAYRIVYRGKGAARTARGLARYSADRPLAATLNDLRRRGVVTMSEDILDTFVRVSQVETGGAVQALNTWDSAVVSIGFLQLTLQHGKVQKWIDAGPEAFRRFGIEVDRGRTYRWGKSTQQAIVGAATRDELRWDGWAERFYLAGLDEAVIVAECAVSVRWLEAHLAGMNARFTRERMGWAVSAFRAHYDRSPYARGMFQSAYNNLPAVAQRAVIDAMHADHKAGGLSTDRFIPVLAKAIKEAFASWKTPLPERGVHVVEKTRKGLHD</sequence>
<dbReference type="Pfam" id="PF10030">
    <property type="entry name" value="DUF2272"/>
    <property type="match status" value="1"/>
</dbReference>
<reference evidence="4 5" key="1">
    <citation type="submission" date="2024-10" db="EMBL/GenBank/DDBJ databases">
        <title>The Natural Products Discovery Center: Release of the First 8490 Sequenced Strains for Exploring Actinobacteria Biosynthetic Diversity.</title>
        <authorList>
            <person name="Kalkreuter E."/>
            <person name="Kautsar S.A."/>
            <person name="Yang D."/>
            <person name="Bader C.D."/>
            <person name="Teijaro C.N."/>
            <person name="Fluegel L."/>
            <person name="Davis C.M."/>
            <person name="Simpson J.R."/>
            <person name="Lauterbach L."/>
            <person name="Steele A.D."/>
            <person name="Gui C."/>
            <person name="Meng S."/>
            <person name="Li G."/>
            <person name="Viehrig K."/>
            <person name="Ye F."/>
            <person name="Su P."/>
            <person name="Kiefer A.F."/>
            <person name="Nichols A."/>
            <person name="Cepeda A.J."/>
            <person name="Yan W."/>
            <person name="Fan B."/>
            <person name="Jiang Y."/>
            <person name="Adhikari A."/>
            <person name="Zheng C.-J."/>
            <person name="Schuster L."/>
            <person name="Cowan T.M."/>
            <person name="Smanski M.J."/>
            <person name="Chevrette M.G."/>
            <person name="De Carvalho L.P.S."/>
            <person name="Shen B."/>
        </authorList>
    </citation>
    <scope>NUCLEOTIDE SEQUENCE [LARGE SCALE GENOMIC DNA]</scope>
    <source>
        <strain evidence="4 5">NPDC017990</strain>
    </source>
</reference>
<feature type="region of interest" description="Disordered" evidence="1">
    <location>
        <begin position="468"/>
        <end position="503"/>
    </location>
</feature>
<name>A0ABW7QZW0_9ACTN</name>
<dbReference type="InterPro" id="IPR002477">
    <property type="entry name" value="Peptidoglycan-bd-like"/>
</dbReference>
<evidence type="ECO:0000259" key="3">
    <source>
        <dbReference type="Pfam" id="PF10030"/>
    </source>
</evidence>
<dbReference type="InterPro" id="IPR036365">
    <property type="entry name" value="PGBD-like_sf"/>
</dbReference>
<feature type="compositionally biased region" description="Low complexity" evidence="1">
    <location>
        <begin position="484"/>
        <end position="493"/>
    </location>
</feature>
<feature type="compositionally biased region" description="Low complexity" evidence="1">
    <location>
        <begin position="98"/>
        <end position="107"/>
    </location>
</feature>
<dbReference type="InterPro" id="IPR036366">
    <property type="entry name" value="PGBDSf"/>
</dbReference>
<protein>
    <submittedName>
        <fullName evidence="4">DUF2272 domain-containing protein</fullName>
    </submittedName>
</protein>
<evidence type="ECO:0000256" key="1">
    <source>
        <dbReference type="SAM" id="MobiDB-lite"/>
    </source>
</evidence>
<dbReference type="EMBL" id="JBIRGQ010000008">
    <property type="protein sequence ID" value="MFH8550559.1"/>
    <property type="molecule type" value="Genomic_DNA"/>
</dbReference>
<proteinExistence type="predicted"/>
<feature type="domain" description="Peptidoglycan binding-like" evidence="2">
    <location>
        <begin position="434"/>
        <end position="460"/>
    </location>
</feature>
<feature type="compositionally biased region" description="Acidic residues" evidence="1">
    <location>
        <begin position="79"/>
        <end position="97"/>
    </location>
</feature>
<accession>A0ABW7QZW0</accession>
<dbReference type="SUPFAM" id="SSF47090">
    <property type="entry name" value="PGBD-like"/>
    <property type="match status" value="1"/>
</dbReference>
<feature type="region of interest" description="Disordered" evidence="1">
    <location>
        <begin position="141"/>
        <end position="160"/>
    </location>
</feature>
<dbReference type="InterPro" id="IPR019262">
    <property type="entry name" value="DUF2272"/>
</dbReference>